<dbReference type="InterPro" id="IPR053950">
    <property type="entry name" value="CAP_N"/>
</dbReference>
<dbReference type="PROSITE" id="PS01089">
    <property type="entry name" value="CAP_2"/>
    <property type="match status" value="1"/>
</dbReference>
<dbReference type="GO" id="GO:0008179">
    <property type="term" value="F:adenylate cyclase binding"/>
    <property type="evidence" value="ECO:0007669"/>
    <property type="project" value="TreeGrafter"/>
</dbReference>
<reference evidence="4" key="1">
    <citation type="submission" date="2022-04" db="EMBL/GenBank/DDBJ databases">
        <authorList>
            <person name="Xu L."/>
            <person name="Lv Z."/>
        </authorList>
    </citation>
    <scope>NUCLEOTIDE SEQUENCE</scope>
    <source>
        <strain evidence="4">LV_2022a</strain>
    </source>
</reference>
<dbReference type="PROSITE" id="PS51329">
    <property type="entry name" value="C_CAP_COFACTOR_C"/>
    <property type="match status" value="1"/>
</dbReference>
<feature type="compositionally biased region" description="Polar residues" evidence="2">
    <location>
        <begin position="228"/>
        <end position="244"/>
    </location>
</feature>
<proteinExistence type="inferred from homology"/>
<dbReference type="FunFam" id="1.25.40.330:FF:000001">
    <property type="entry name" value="Adenylyl cyclase-associated protein"/>
    <property type="match status" value="1"/>
</dbReference>
<dbReference type="GO" id="GO:0019933">
    <property type="term" value="P:cAMP-mediated signaling"/>
    <property type="evidence" value="ECO:0007669"/>
    <property type="project" value="TreeGrafter"/>
</dbReference>
<dbReference type="InterPro" id="IPR028417">
    <property type="entry name" value="CAP_CS_C"/>
</dbReference>
<dbReference type="SUPFAM" id="SSF101278">
    <property type="entry name" value="N-terminal domain of adenylylcyclase associated protein, CAP"/>
    <property type="match status" value="1"/>
</dbReference>
<dbReference type="InterPro" id="IPR017901">
    <property type="entry name" value="C-CAP_CF_C-like"/>
</dbReference>
<dbReference type="InterPro" id="IPR006599">
    <property type="entry name" value="CARP_motif"/>
</dbReference>
<dbReference type="GO" id="GO:0003779">
    <property type="term" value="F:actin binding"/>
    <property type="evidence" value="ECO:0007669"/>
    <property type="project" value="InterPro"/>
</dbReference>
<sequence>MGNFDERFEKAMERLDSLLCRLEKATIILEAAVVNNMYRTSPIKMSSESGNPLSVKEFHDIITGPLSEYVLHSSKIGDVVKTHASVVERCFLMEEEILKLASECSKPSDSELTLIMTPLGKEIEEVVKLKDNNRSNKFFNHLSAVAESVAALGWLSVSPTPAPYVKTMKEAAEFFTNRVIKEYEEKDTVHLAWKKALVSVLTALELYVKKHHTTGLVWNARGKPATASKLSKSSPTREVNSNCSVAPPPPPPALTPAHLAAVSLQEKNKSPQSALFSDINRGEAVTSNLRKVTDDMKTHKNPKLREEPITHTSRNPVNSSLNNKTIRSPAQKDGCLELKGNKWVVEYFNSVKNLQIVITEPKQTVFVYNCNECIIQINGKANSIMLDNCKKTGVVFDDLISSIDVVNCQSIQIQCRGKLSTVNIDKTDGCQVFLSESSKYADVITAKFSEVNILIPKGTGDFEEFAVPEQFKTNFTGNGLKTVCSDSR</sequence>
<dbReference type="Gene3D" id="1.25.40.330">
    <property type="entry name" value="Adenylate cyclase-associated CAP, N-terminal domain"/>
    <property type="match status" value="1"/>
</dbReference>
<dbReference type="InterPro" id="IPR016098">
    <property type="entry name" value="CAP/MinC_C"/>
</dbReference>
<dbReference type="InterPro" id="IPR036222">
    <property type="entry name" value="CAP_N_sf"/>
</dbReference>
<comment type="similarity">
    <text evidence="1">Belongs to the CAP family.</text>
</comment>
<dbReference type="PANTHER" id="PTHR10652:SF0">
    <property type="entry name" value="ADENYLYL CYCLASE-ASSOCIATED PROTEIN"/>
    <property type="match status" value="1"/>
</dbReference>
<dbReference type="InterPro" id="IPR001837">
    <property type="entry name" value="Adenylate_cyclase-assoc_CAP"/>
</dbReference>
<dbReference type="SMART" id="SM00673">
    <property type="entry name" value="CARP"/>
    <property type="match status" value="2"/>
</dbReference>
<reference evidence="4" key="2">
    <citation type="journal article" date="2023" name="Infect Dis Poverty">
        <title>Chromosome-scale genome of the human blood fluke Schistosoma mekongi and its implications for public health.</title>
        <authorList>
            <person name="Zhou M."/>
            <person name="Xu L."/>
            <person name="Xu D."/>
            <person name="Chen W."/>
            <person name="Khan J."/>
            <person name="Hu Y."/>
            <person name="Huang H."/>
            <person name="Wei H."/>
            <person name="Zhang Y."/>
            <person name="Chusongsang P."/>
            <person name="Tanasarnprasert K."/>
            <person name="Hu X."/>
            <person name="Limpanont Y."/>
            <person name="Lv Z."/>
        </authorList>
    </citation>
    <scope>NUCLEOTIDE SEQUENCE</scope>
    <source>
        <strain evidence="4">LV_2022a</strain>
    </source>
</reference>
<feature type="domain" description="C-CAP/cofactor C-like" evidence="3">
    <location>
        <begin position="329"/>
        <end position="467"/>
    </location>
</feature>
<dbReference type="PANTHER" id="PTHR10652">
    <property type="entry name" value="ADENYLYL CYCLASE-ASSOCIATED PROTEIN"/>
    <property type="match status" value="1"/>
</dbReference>
<dbReference type="GO" id="GO:0005737">
    <property type="term" value="C:cytoplasm"/>
    <property type="evidence" value="ECO:0007669"/>
    <property type="project" value="TreeGrafter"/>
</dbReference>
<feature type="region of interest" description="Disordered" evidence="2">
    <location>
        <begin position="223"/>
        <end position="247"/>
    </location>
</feature>
<dbReference type="InterPro" id="IPR036223">
    <property type="entry name" value="CAP_C_sf"/>
</dbReference>
<dbReference type="InterPro" id="IPR013912">
    <property type="entry name" value="Adenylate_cyclase-assoc_CAP_C"/>
</dbReference>
<evidence type="ECO:0000256" key="2">
    <source>
        <dbReference type="SAM" id="MobiDB-lite"/>
    </source>
</evidence>
<organism evidence="4 5">
    <name type="scientific">Schistosoma mekongi</name>
    <name type="common">Parasitic worm</name>
    <dbReference type="NCBI Taxonomy" id="38744"/>
    <lineage>
        <taxon>Eukaryota</taxon>
        <taxon>Metazoa</taxon>
        <taxon>Spiralia</taxon>
        <taxon>Lophotrochozoa</taxon>
        <taxon>Platyhelminthes</taxon>
        <taxon>Trematoda</taxon>
        <taxon>Digenea</taxon>
        <taxon>Strigeidida</taxon>
        <taxon>Schistosomatoidea</taxon>
        <taxon>Schistosomatidae</taxon>
        <taxon>Schistosoma</taxon>
    </lineage>
</organism>
<dbReference type="Gene3D" id="2.160.20.70">
    <property type="match status" value="1"/>
</dbReference>
<dbReference type="GO" id="GO:0007015">
    <property type="term" value="P:actin filament organization"/>
    <property type="evidence" value="ECO:0007669"/>
    <property type="project" value="TreeGrafter"/>
</dbReference>
<dbReference type="SUPFAM" id="SSF69340">
    <property type="entry name" value="C-terminal domain of adenylylcyclase associated protein"/>
    <property type="match status" value="1"/>
</dbReference>
<evidence type="ECO:0000256" key="1">
    <source>
        <dbReference type="ARBA" id="ARBA00007659"/>
    </source>
</evidence>
<keyword evidence="5" id="KW-1185">Reference proteome</keyword>
<name>A0AAE1Z8K8_SCHME</name>
<evidence type="ECO:0000259" key="3">
    <source>
        <dbReference type="PROSITE" id="PS51329"/>
    </source>
</evidence>
<dbReference type="Pfam" id="PF21938">
    <property type="entry name" value="CAP_N"/>
    <property type="match status" value="1"/>
</dbReference>
<dbReference type="EMBL" id="JALJAT010000005">
    <property type="protein sequence ID" value="KAK4469383.1"/>
    <property type="molecule type" value="Genomic_DNA"/>
</dbReference>
<gene>
    <name evidence="4" type="ORF">MN116_006940</name>
</gene>
<protein>
    <recommendedName>
        <fullName evidence="3">C-CAP/cofactor C-like domain-containing protein</fullName>
    </recommendedName>
</protein>
<dbReference type="GO" id="GO:0000902">
    <property type="term" value="P:cell morphogenesis"/>
    <property type="evidence" value="ECO:0007669"/>
    <property type="project" value="TreeGrafter"/>
</dbReference>
<accession>A0AAE1Z8K8</accession>
<evidence type="ECO:0000313" key="5">
    <source>
        <dbReference type="Proteomes" id="UP001292079"/>
    </source>
</evidence>
<evidence type="ECO:0000313" key="4">
    <source>
        <dbReference type="EMBL" id="KAK4469383.1"/>
    </source>
</evidence>
<dbReference type="Pfam" id="PF08603">
    <property type="entry name" value="CAP_C"/>
    <property type="match status" value="1"/>
</dbReference>
<dbReference type="AlphaFoldDB" id="A0AAE1Z8K8"/>
<comment type="caution">
    <text evidence="4">The sequence shown here is derived from an EMBL/GenBank/DDBJ whole genome shotgun (WGS) entry which is preliminary data.</text>
</comment>
<dbReference type="Proteomes" id="UP001292079">
    <property type="component" value="Unassembled WGS sequence"/>
</dbReference>